<protein>
    <submittedName>
        <fullName evidence="1">Uncharacterized protein</fullName>
    </submittedName>
</protein>
<dbReference type="EMBL" id="CAICTM010003395">
    <property type="protein sequence ID" value="CAB9531288.1"/>
    <property type="molecule type" value="Genomic_DNA"/>
</dbReference>
<comment type="caution">
    <text evidence="1">The sequence shown here is derived from an EMBL/GenBank/DDBJ whole genome shotgun (WGS) entry which is preliminary data.</text>
</comment>
<dbReference type="AlphaFoldDB" id="A0A9N8F272"/>
<proteinExistence type="predicted"/>
<accession>A0A9N8F272</accession>
<evidence type="ECO:0000313" key="2">
    <source>
        <dbReference type="Proteomes" id="UP001153069"/>
    </source>
</evidence>
<gene>
    <name evidence="1" type="ORF">SEMRO_3397_G347560.1</name>
</gene>
<sequence>MMLVLILYYHITANHRAPPKYWNTRTEASLIPPIVQPAYGKHHAFVVVEAKRECSKIFRNDQYGSYSTVMKSVLLDGSNTLFKAVTNSSLHLVFKNDPEDSPKVGSTLLVENFGMIDLQPAYPFKVRFVMLIHKMTWVTPPSISLNAEKDVCEVEKKKVLSYGKHYFTQQRFCQFAVDIVRKEGLMVPVVTTEYHPERKEFYRVISKSVSLSQYQDGKWIRKLKSKADWLSKIQKKMFRAQQDGKIKEERPLIQIYQFAKEGLMNYPPGVRNMFPNKSGTGYTTVTPMTRKRGGATLLPPSPIVSGSLCPGSPVSIMLLKKMERTKQRMNEASEEVRRRHFAKVNKAMAMKKDSGEDSGDFKESAKYAIAADTTATTDSEESVGSV</sequence>
<organism evidence="1 2">
    <name type="scientific">Seminavis robusta</name>
    <dbReference type="NCBI Taxonomy" id="568900"/>
    <lineage>
        <taxon>Eukaryota</taxon>
        <taxon>Sar</taxon>
        <taxon>Stramenopiles</taxon>
        <taxon>Ochrophyta</taxon>
        <taxon>Bacillariophyta</taxon>
        <taxon>Bacillariophyceae</taxon>
        <taxon>Bacillariophycidae</taxon>
        <taxon>Naviculales</taxon>
        <taxon>Naviculaceae</taxon>
        <taxon>Seminavis</taxon>
    </lineage>
</organism>
<dbReference type="Proteomes" id="UP001153069">
    <property type="component" value="Unassembled WGS sequence"/>
</dbReference>
<keyword evidence="2" id="KW-1185">Reference proteome</keyword>
<evidence type="ECO:0000313" key="1">
    <source>
        <dbReference type="EMBL" id="CAB9531288.1"/>
    </source>
</evidence>
<reference evidence="1" key="1">
    <citation type="submission" date="2020-06" db="EMBL/GenBank/DDBJ databases">
        <authorList>
            <consortium name="Plant Systems Biology data submission"/>
        </authorList>
    </citation>
    <scope>NUCLEOTIDE SEQUENCE</scope>
    <source>
        <strain evidence="1">D6</strain>
    </source>
</reference>
<name>A0A9N8F272_9STRA</name>